<keyword evidence="12" id="KW-1185">Reference proteome</keyword>
<evidence type="ECO:0000256" key="3">
    <source>
        <dbReference type="ARBA" id="ARBA00022617"/>
    </source>
</evidence>
<dbReference type="STRING" id="112498.A0A2D3VFA8"/>
<comment type="cofactor">
    <cofactor evidence="1 8">
        <name>heme</name>
        <dbReference type="ChEBI" id="CHEBI:30413"/>
    </cofactor>
</comment>
<dbReference type="InterPro" id="IPR050121">
    <property type="entry name" value="Cytochrome_P450_monoxygenase"/>
</dbReference>
<dbReference type="AlphaFoldDB" id="A0A2D3VFA8"/>
<proteinExistence type="inferred from homology"/>
<dbReference type="PANTHER" id="PTHR24305:SF230">
    <property type="entry name" value="P450, PUTATIVE (EUROFUNG)-RELATED"/>
    <property type="match status" value="1"/>
</dbReference>
<evidence type="ECO:0000256" key="2">
    <source>
        <dbReference type="ARBA" id="ARBA00010617"/>
    </source>
</evidence>
<evidence type="ECO:0000256" key="1">
    <source>
        <dbReference type="ARBA" id="ARBA00001971"/>
    </source>
</evidence>
<gene>
    <name evidence="11" type="ORF">RCC_08466</name>
</gene>
<evidence type="ECO:0000256" key="5">
    <source>
        <dbReference type="ARBA" id="ARBA00023002"/>
    </source>
</evidence>
<dbReference type="GO" id="GO:0005506">
    <property type="term" value="F:iron ion binding"/>
    <property type="evidence" value="ECO:0007669"/>
    <property type="project" value="InterPro"/>
</dbReference>
<feature type="binding site" description="axial binding residue" evidence="8">
    <location>
        <position position="450"/>
    </location>
    <ligand>
        <name>heme</name>
        <dbReference type="ChEBI" id="CHEBI:30413"/>
    </ligand>
    <ligandPart>
        <name>Fe</name>
        <dbReference type="ChEBI" id="CHEBI:18248"/>
    </ligandPart>
</feature>
<dbReference type="RefSeq" id="XP_023629485.1">
    <property type="nucleotide sequence ID" value="XM_023773717.1"/>
</dbReference>
<comment type="similarity">
    <text evidence="2 9">Belongs to the cytochrome P450 family.</text>
</comment>
<dbReference type="GO" id="GO:0004497">
    <property type="term" value="F:monooxygenase activity"/>
    <property type="evidence" value="ECO:0007669"/>
    <property type="project" value="UniProtKB-KW"/>
</dbReference>
<dbReference type="Gene3D" id="1.10.630.10">
    <property type="entry name" value="Cytochrome P450"/>
    <property type="match status" value="1"/>
</dbReference>
<protein>
    <submittedName>
        <fullName evidence="11">Related to cytochrome P450 CYP3/CYP5/CYP6/CYP9 subfamilies</fullName>
    </submittedName>
</protein>
<dbReference type="PANTHER" id="PTHR24305">
    <property type="entry name" value="CYTOCHROME P450"/>
    <property type="match status" value="1"/>
</dbReference>
<keyword evidence="10" id="KW-0812">Transmembrane</keyword>
<evidence type="ECO:0000256" key="9">
    <source>
        <dbReference type="RuleBase" id="RU000461"/>
    </source>
</evidence>
<reference evidence="11 12" key="1">
    <citation type="submission" date="2016-03" db="EMBL/GenBank/DDBJ databases">
        <authorList>
            <person name="Ploux O."/>
        </authorList>
    </citation>
    <scope>NUCLEOTIDE SEQUENCE [LARGE SCALE GENOMIC DNA]</scope>
    <source>
        <strain evidence="11 12">URUG2</strain>
    </source>
</reference>
<dbReference type="Pfam" id="PF00067">
    <property type="entry name" value="p450"/>
    <property type="match status" value="1"/>
</dbReference>
<dbReference type="InterPro" id="IPR036396">
    <property type="entry name" value="Cyt_P450_sf"/>
</dbReference>
<dbReference type="InterPro" id="IPR002401">
    <property type="entry name" value="Cyt_P450_E_grp-I"/>
</dbReference>
<evidence type="ECO:0000313" key="12">
    <source>
        <dbReference type="Proteomes" id="UP000225277"/>
    </source>
</evidence>
<dbReference type="PROSITE" id="PS00086">
    <property type="entry name" value="CYTOCHROME_P450"/>
    <property type="match status" value="1"/>
</dbReference>
<keyword evidence="7 9" id="KW-0503">Monooxygenase</keyword>
<organism evidence="11 12">
    <name type="scientific">Ramularia collo-cygni</name>
    <dbReference type="NCBI Taxonomy" id="112498"/>
    <lineage>
        <taxon>Eukaryota</taxon>
        <taxon>Fungi</taxon>
        <taxon>Dikarya</taxon>
        <taxon>Ascomycota</taxon>
        <taxon>Pezizomycotina</taxon>
        <taxon>Dothideomycetes</taxon>
        <taxon>Dothideomycetidae</taxon>
        <taxon>Mycosphaerellales</taxon>
        <taxon>Mycosphaerellaceae</taxon>
        <taxon>Ramularia</taxon>
    </lineage>
</organism>
<dbReference type="InterPro" id="IPR001128">
    <property type="entry name" value="Cyt_P450"/>
</dbReference>
<keyword evidence="6 8" id="KW-0408">Iron</keyword>
<dbReference type="EMBL" id="FJUY01000014">
    <property type="protein sequence ID" value="CZT22761.1"/>
    <property type="molecule type" value="Genomic_DNA"/>
</dbReference>
<dbReference type="GeneID" id="35603561"/>
<accession>A0A2D3VFA8</accession>
<keyword evidence="10" id="KW-0472">Membrane</keyword>
<evidence type="ECO:0000256" key="7">
    <source>
        <dbReference type="ARBA" id="ARBA00023033"/>
    </source>
</evidence>
<dbReference type="InterPro" id="IPR017972">
    <property type="entry name" value="Cyt_P450_CS"/>
</dbReference>
<dbReference type="OrthoDB" id="1470350at2759"/>
<dbReference type="CDD" id="cd11058">
    <property type="entry name" value="CYP60B-like"/>
    <property type="match status" value="1"/>
</dbReference>
<dbReference type="GO" id="GO:0020037">
    <property type="term" value="F:heme binding"/>
    <property type="evidence" value="ECO:0007669"/>
    <property type="project" value="InterPro"/>
</dbReference>
<dbReference type="GO" id="GO:0016705">
    <property type="term" value="F:oxidoreductase activity, acting on paired donors, with incorporation or reduction of molecular oxygen"/>
    <property type="evidence" value="ECO:0007669"/>
    <property type="project" value="InterPro"/>
</dbReference>
<sequence length="506" mass="58413">MNAYNQLNSMLPSFLDITPIILVAGLYLIIIAPIYNLYFHPLRKFPGPKLYAASKLPWGYHYRKGLWHDKVLQLHKTYGHIVRVAPDELSYDIPEAWEEIYSSGSGRIENHRPEWFVSSKLNFIIGANESDQKRMKSVMAPGFSHAALMEQEPTIKKHLDLFIRQIRQATNDGQKPANLIRWVNYLTFDIIGDLLFGQDFGCVAGDAEMRAWQDVLIGNLQLIHVVAVCKRIWVFWLALPPAQVWTLLTKFKYFDGIIEHRVRSREVTSEEAPKRTDILELMRKGRNSAYMTRKEILANTNLLTFAGSESSANATASLVYRIANNATLRERILQELHDNFQNEDEISSGKAMSLPFLNAVIQEGLRLHPVTPNALWRITPSGGNKVFGDWIPGNTVLSIHHRAMYRAEHNFHRAEEFIPERWMPHSEAYPDFAKDRRDAFHPFSLGARMCPARNLGYAEMSVIIARLLWAFDITIAEESKDWLEGLRAWVLWDKKPFWLFLKPRMQ</sequence>
<keyword evidence="5 9" id="KW-0560">Oxidoreductase</keyword>
<dbReference type="SUPFAM" id="SSF48264">
    <property type="entry name" value="Cytochrome P450"/>
    <property type="match status" value="1"/>
</dbReference>
<name>A0A2D3VFA8_9PEZI</name>
<keyword evidence="10" id="KW-1133">Transmembrane helix</keyword>
<feature type="transmembrane region" description="Helical" evidence="10">
    <location>
        <begin position="20"/>
        <end position="39"/>
    </location>
</feature>
<evidence type="ECO:0000256" key="4">
    <source>
        <dbReference type="ARBA" id="ARBA00022723"/>
    </source>
</evidence>
<dbReference type="PRINTS" id="PR00463">
    <property type="entry name" value="EP450I"/>
</dbReference>
<evidence type="ECO:0000256" key="8">
    <source>
        <dbReference type="PIRSR" id="PIRSR602401-1"/>
    </source>
</evidence>
<evidence type="ECO:0000256" key="10">
    <source>
        <dbReference type="SAM" id="Phobius"/>
    </source>
</evidence>
<keyword evidence="4 8" id="KW-0479">Metal-binding</keyword>
<dbReference type="Proteomes" id="UP000225277">
    <property type="component" value="Unassembled WGS sequence"/>
</dbReference>
<keyword evidence="3 8" id="KW-0349">Heme</keyword>
<evidence type="ECO:0000313" key="11">
    <source>
        <dbReference type="EMBL" id="CZT22761.1"/>
    </source>
</evidence>
<evidence type="ECO:0000256" key="6">
    <source>
        <dbReference type="ARBA" id="ARBA00023004"/>
    </source>
</evidence>